<reference evidence="1 2" key="1">
    <citation type="submission" date="2019-08" db="EMBL/GenBank/DDBJ databases">
        <authorList>
            <person name="Herpell B J."/>
        </authorList>
    </citation>
    <scope>NUCLEOTIDE SEQUENCE [LARGE SCALE GENOMIC DNA]</scope>
    <source>
        <strain evidence="2">Msb3</strain>
    </source>
</reference>
<dbReference type="Proteomes" id="UP000325811">
    <property type="component" value="Chromosome II"/>
</dbReference>
<gene>
    <name evidence="1" type="ORF">PDMSB3_0809</name>
</gene>
<dbReference type="AlphaFoldDB" id="A0A5Q4ZK60"/>
<dbReference type="EMBL" id="LR699554">
    <property type="protein sequence ID" value="VVD32107.1"/>
    <property type="molecule type" value="Genomic_DNA"/>
</dbReference>
<dbReference type="KEGG" id="pdio:PDMSB3_0809.1"/>
<keyword evidence="2" id="KW-1185">Reference proteome</keyword>
<name>A0A5Q4ZK60_9BURK</name>
<accession>A0A5Q4ZK60</accession>
<protein>
    <submittedName>
        <fullName evidence="1">Uncharacterized protein</fullName>
    </submittedName>
</protein>
<proteinExistence type="predicted"/>
<evidence type="ECO:0000313" key="2">
    <source>
        <dbReference type="Proteomes" id="UP000325811"/>
    </source>
</evidence>
<sequence length="58" mass="6590">MPCRRFFKIAEKACFYRLSGDFGYRIAGERALRALQSRAAPAHSLSALNSSRILHTYI</sequence>
<evidence type="ECO:0000313" key="1">
    <source>
        <dbReference type="EMBL" id="VVD32107.1"/>
    </source>
</evidence>
<organism evidence="1 2">
    <name type="scientific">Paraburkholderia dioscoreae</name>
    <dbReference type="NCBI Taxonomy" id="2604047"/>
    <lineage>
        <taxon>Bacteria</taxon>
        <taxon>Pseudomonadati</taxon>
        <taxon>Pseudomonadota</taxon>
        <taxon>Betaproteobacteria</taxon>
        <taxon>Burkholderiales</taxon>
        <taxon>Burkholderiaceae</taxon>
        <taxon>Paraburkholderia</taxon>
    </lineage>
</organism>